<keyword evidence="1" id="KW-1133">Transmembrane helix</keyword>
<accession>A0A1V3BZ63</accession>
<dbReference type="Proteomes" id="UP000189004">
    <property type="component" value="Unassembled WGS sequence"/>
</dbReference>
<protein>
    <recommendedName>
        <fullName evidence="6">DUF4395 domain-containing protein</fullName>
    </recommendedName>
</protein>
<accession>A0A7Z0BM01</accession>
<evidence type="ECO:0000313" key="3">
    <source>
        <dbReference type="EMBL" id="OOC53536.1"/>
    </source>
</evidence>
<gene>
    <name evidence="2" type="ORF">HNR06_004369</name>
    <name evidence="3" type="ORF">NOSIN_06725</name>
</gene>
<evidence type="ECO:0000313" key="5">
    <source>
        <dbReference type="Proteomes" id="UP000584931"/>
    </source>
</evidence>
<reference evidence="4" key="2">
    <citation type="submission" date="2016-08" db="EMBL/GenBank/DDBJ databases">
        <authorList>
            <person name="Tokovenko B."/>
            <person name="Kalinowski J."/>
        </authorList>
    </citation>
    <scope>NUCLEOTIDE SEQUENCE [LARGE SCALE GENOMIC DNA]</scope>
    <source>
        <strain evidence="4">UTMC102</strain>
    </source>
</reference>
<evidence type="ECO:0000313" key="4">
    <source>
        <dbReference type="Proteomes" id="UP000189004"/>
    </source>
</evidence>
<sequence>MKNDLRAHVAVGHHAERAVPWTVLLAVPGLWVPDLPAWALALGFAPMYAAMALHWATHRGRLCELCAADIPLSGSEVAERWRRPLRAFHWVAERLGRTALVAAAVMITLGLLVPAAGISLFFVLVSTGLLWAMRHSRVSVWCPWCRHGGGEDEESPVVPPLPTVTA</sequence>
<dbReference type="RefSeq" id="WP_077689918.1">
    <property type="nucleotide sequence ID" value="NZ_JACCHL010000001.1"/>
</dbReference>
<proteinExistence type="predicted"/>
<dbReference type="EMBL" id="MCOK01000001">
    <property type="protein sequence ID" value="OOC53536.1"/>
    <property type="molecule type" value="Genomic_DNA"/>
</dbReference>
<name>A0A1V3BZ63_9ACTN</name>
<reference evidence="3" key="1">
    <citation type="submission" date="2016-08" db="EMBL/GenBank/DDBJ databases">
        <authorList>
            <person name="Seilhamer J.J."/>
        </authorList>
    </citation>
    <scope>NUCLEOTIDE SEQUENCE [LARGE SCALE GENOMIC DNA]</scope>
    <source>
        <strain evidence="3">UTMC102</strain>
    </source>
</reference>
<evidence type="ECO:0008006" key="6">
    <source>
        <dbReference type="Google" id="ProtNLM"/>
    </source>
</evidence>
<evidence type="ECO:0000256" key="1">
    <source>
        <dbReference type="SAM" id="Phobius"/>
    </source>
</evidence>
<evidence type="ECO:0000313" key="2">
    <source>
        <dbReference type="EMBL" id="NYH54780.1"/>
    </source>
</evidence>
<comment type="caution">
    <text evidence="3">The sequence shown here is derived from an EMBL/GenBank/DDBJ whole genome shotgun (WGS) entry which is preliminary data.</text>
</comment>
<dbReference type="AlphaFoldDB" id="A0A1V3BZ63"/>
<feature type="transmembrane region" description="Helical" evidence="1">
    <location>
        <begin position="100"/>
        <end position="133"/>
    </location>
</feature>
<dbReference type="OrthoDB" id="4556498at2"/>
<dbReference type="Proteomes" id="UP000584931">
    <property type="component" value="Unassembled WGS sequence"/>
</dbReference>
<organism evidence="3 4">
    <name type="scientific">Nocardiopsis sinuspersici</name>
    <dbReference type="NCBI Taxonomy" id="501010"/>
    <lineage>
        <taxon>Bacteria</taxon>
        <taxon>Bacillati</taxon>
        <taxon>Actinomycetota</taxon>
        <taxon>Actinomycetes</taxon>
        <taxon>Streptosporangiales</taxon>
        <taxon>Nocardiopsidaceae</taxon>
        <taxon>Nocardiopsis</taxon>
    </lineage>
</organism>
<dbReference type="EMBL" id="JACCHL010000001">
    <property type="protein sequence ID" value="NYH54780.1"/>
    <property type="molecule type" value="Genomic_DNA"/>
</dbReference>
<keyword evidence="4" id="KW-1185">Reference proteome</keyword>
<keyword evidence="1" id="KW-0472">Membrane</keyword>
<reference evidence="2 5" key="3">
    <citation type="submission" date="2020-07" db="EMBL/GenBank/DDBJ databases">
        <title>Sequencing the genomes of 1000 actinobacteria strains.</title>
        <authorList>
            <person name="Klenk H.-P."/>
        </authorList>
    </citation>
    <scope>NUCLEOTIDE SEQUENCE [LARGE SCALE GENOMIC DNA]</scope>
    <source>
        <strain evidence="2 5">DSM 45278</strain>
    </source>
</reference>
<keyword evidence="1" id="KW-0812">Transmembrane</keyword>